<keyword evidence="1" id="KW-0812">Transmembrane</keyword>
<feature type="transmembrane region" description="Helical" evidence="1">
    <location>
        <begin position="6"/>
        <end position="24"/>
    </location>
</feature>
<keyword evidence="1" id="KW-0472">Membrane</keyword>
<protein>
    <submittedName>
        <fullName evidence="2">Uncharacterized protein</fullName>
    </submittedName>
</protein>
<accession>A0A923SP56</accession>
<evidence type="ECO:0000256" key="1">
    <source>
        <dbReference type="SAM" id="Phobius"/>
    </source>
</evidence>
<organism evidence="2 3">
    <name type="scientific">Weissella confusa</name>
    <name type="common">Lactobacillus confusus</name>
    <dbReference type="NCBI Taxonomy" id="1583"/>
    <lineage>
        <taxon>Bacteria</taxon>
        <taxon>Bacillati</taxon>
        <taxon>Bacillota</taxon>
        <taxon>Bacilli</taxon>
        <taxon>Lactobacillales</taxon>
        <taxon>Lactobacillaceae</taxon>
        <taxon>Weissella</taxon>
    </lineage>
</organism>
<evidence type="ECO:0000313" key="2">
    <source>
        <dbReference type="EMBL" id="MBC6498578.1"/>
    </source>
</evidence>
<reference evidence="2" key="1">
    <citation type="submission" date="2020-08" db="EMBL/GenBank/DDBJ databases">
        <title>Complete genome sequence of Weissella confusa strain FS54 provides insights into metabolic potential.</title>
        <authorList>
            <person name="Fhoula I."/>
            <person name="Najjari A."/>
            <person name="Lekired A."/>
            <person name="Bessrour-Aouam N."/>
            <person name="Jaballah S."/>
            <person name="Klibi N."/>
            <person name="Ouzari H.-I."/>
        </authorList>
    </citation>
    <scope>NUCLEOTIDE SEQUENCE</scope>
    <source>
        <strain evidence="2">FS54</strain>
    </source>
</reference>
<keyword evidence="1" id="KW-1133">Transmembrane helix</keyword>
<proteinExistence type="predicted"/>
<evidence type="ECO:0000313" key="3">
    <source>
        <dbReference type="Proteomes" id="UP000650485"/>
    </source>
</evidence>
<sequence length="49" mass="5733">MAVGYVVFAILMLVMFVAWLFDFLDARDIHLRPQLEEKIKEATDDQDDC</sequence>
<comment type="caution">
    <text evidence="2">The sequence shown here is derived from an EMBL/GenBank/DDBJ whole genome shotgun (WGS) entry which is preliminary data.</text>
</comment>
<dbReference type="AlphaFoldDB" id="A0A923SP56"/>
<dbReference type="Proteomes" id="UP000650485">
    <property type="component" value="Unassembled WGS sequence"/>
</dbReference>
<dbReference type="EMBL" id="JACSZT010000005">
    <property type="protein sequence ID" value="MBC6498578.1"/>
    <property type="molecule type" value="Genomic_DNA"/>
</dbReference>
<gene>
    <name evidence="2" type="ORF">H7R52_07770</name>
</gene>
<name>A0A923SP56_WEICO</name>